<dbReference type="Gene3D" id="3.40.630.30">
    <property type="match status" value="1"/>
</dbReference>
<protein>
    <recommendedName>
        <fullName evidence="3">GNAT family N-acetyltransferase</fullName>
    </recommendedName>
</protein>
<dbReference type="InterPro" id="IPR016181">
    <property type="entry name" value="Acyl_CoA_acyltransferase"/>
</dbReference>
<dbReference type="Proteomes" id="UP000628669">
    <property type="component" value="Unassembled WGS sequence"/>
</dbReference>
<keyword evidence="2" id="KW-1185">Reference proteome</keyword>
<sequence length="179" mass="20709">MIYSIKKPEELTAQEIETIIALWENEEWMGMEVNDFKILFKDSEFHLLLDLDEKIASVLRLNFDFNLKISDHVYSFAELGGFASVQKGKGNGSQLLQHSMNTIVTRDLQTIGFCLSDVRPFYEKCNVPILYDKAKYIQEKDGGDWVPSEDDDILIIHLSEENNNLFQQLDLQQPAYLIQ</sequence>
<dbReference type="SUPFAM" id="SSF55729">
    <property type="entry name" value="Acyl-CoA N-acyltransferases (Nat)"/>
    <property type="match status" value="1"/>
</dbReference>
<proteinExistence type="predicted"/>
<name>A0ABS1FTU8_9FLAO</name>
<comment type="caution">
    <text evidence="1">The sequence shown here is derived from an EMBL/GenBank/DDBJ whole genome shotgun (WGS) entry which is preliminary data.</text>
</comment>
<evidence type="ECO:0008006" key="3">
    <source>
        <dbReference type="Google" id="ProtNLM"/>
    </source>
</evidence>
<evidence type="ECO:0000313" key="1">
    <source>
        <dbReference type="EMBL" id="MBK1895829.1"/>
    </source>
</evidence>
<accession>A0ABS1FTU8</accession>
<gene>
    <name evidence="1" type="ORF">JHL15_08720</name>
</gene>
<reference evidence="2" key="1">
    <citation type="submission" date="2021-01" db="EMBL/GenBank/DDBJ databases">
        <title>Genome public.</title>
        <authorList>
            <person name="Liu C."/>
            <person name="Sun Q."/>
        </authorList>
    </citation>
    <scope>NUCLEOTIDE SEQUENCE [LARGE SCALE GENOMIC DNA]</scope>
    <source>
        <strain evidence="2">YIM B02567</strain>
    </source>
</reference>
<dbReference type="RefSeq" id="WP_200245115.1">
    <property type="nucleotide sequence ID" value="NZ_JAENHK010000008.1"/>
</dbReference>
<dbReference type="EMBL" id="JAENHK010000008">
    <property type="protein sequence ID" value="MBK1895829.1"/>
    <property type="molecule type" value="Genomic_DNA"/>
</dbReference>
<evidence type="ECO:0000313" key="2">
    <source>
        <dbReference type="Proteomes" id="UP000628669"/>
    </source>
</evidence>
<organism evidence="1 2">
    <name type="scientific">Chryseobacterium paridis</name>
    <dbReference type="NCBI Taxonomy" id="2800328"/>
    <lineage>
        <taxon>Bacteria</taxon>
        <taxon>Pseudomonadati</taxon>
        <taxon>Bacteroidota</taxon>
        <taxon>Flavobacteriia</taxon>
        <taxon>Flavobacteriales</taxon>
        <taxon>Weeksellaceae</taxon>
        <taxon>Chryseobacterium group</taxon>
        <taxon>Chryseobacterium</taxon>
    </lineage>
</organism>